<evidence type="ECO:0000256" key="1">
    <source>
        <dbReference type="ARBA" id="ARBA00006432"/>
    </source>
</evidence>
<reference evidence="5 6" key="1">
    <citation type="submission" date="2018-03" db="EMBL/GenBank/DDBJ databases">
        <title>Genomic Encyclopedia of Archaeal and Bacterial Type Strains, Phase II (KMG-II): from individual species to whole genera.</title>
        <authorList>
            <person name="Goeker M."/>
        </authorList>
    </citation>
    <scope>NUCLEOTIDE SEQUENCE [LARGE SCALE GENOMIC DNA]</scope>
    <source>
        <strain evidence="5 6">DSM 100065</strain>
    </source>
</reference>
<dbReference type="InterPro" id="IPR045851">
    <property type="entry name" value="AMP-bd_C_sf"/>
</dbReference>
<keyword evidence="2" id="KW-0436">Ligase</keyword>
<dbReference type="EMBL" id="PVUE01000010">
    <property type="protein sequence ID" value="PRZ41323.1"/>
    <property type="molecule type" value="Genomic_DNA"/>
</dbReference>
<dbReference type="Pfam" id="PF00501">
    <property type="entry name" value="AMP-binding"/>
    <property type="match status" value="1"/>
</dbReference>
<dbReference type="PANTHER" id="PTHR43201">
    <property type="entry name" value="ACYL-COA SYNTHETASE"/>
    <property type="match status" value="1"/>
</dbReference>
<dbReference type="GO" id="GO:0031956">
    <property type="term" value="F:medium-chain fatty acid-CoA ligase activity"/>
    <property type="evidence" value="ECO:0007669"/>
    <property type="project" value="TreeGrafter"/>
</dbReference>
<dbReference type="GO" id="GO:0006631">
    <property type="term" value="P:fatty acid metabolic process"/>
    <property type="evidence" value="ECO:0007669"/>
    <property type="project" value="TreeGrafter"/>
</dbReference>
<feature type="domain" description="AMP-dependent synthetase/ligase" evidence="3">
    <location>
        <begin position="57"/>
        <end position="420"/>
    </location>
</feature>
<dbReference type="Pfam" id="PF13193">
    <property type="entry name" value="AMP-binding_C"/>
    <property type="match status" value="1"/>
</dbReference>
<dbReference type="SUPFAM" id="SSF56801">
    <property type="entry name" value="Acetyl-CoA synthetase-like"/>
    <property type="match status" value="1"/>
</dbReference>
<dbReference type="PANTHER" id="PTHR43201:SF5">
    <property type="entry name" value="MEDIUM-CHAIN ACYL-COA LIGASE ACSF2, MITOCHONDRIAL"/>
    <property type="match status" value="1"/>
</dbReference>
<dbReference type="InterPro" id="IPR025110">
    <property type="entry name" value="AMP-bd_C"/>
</dbReference>
<protein>
    <submittedName>
        <fullName evidence="5">Fatty-acyl-CoA synthase</fullName>
    </submittedName>
</protein>
<comment type="caution">
    <text evidence="5">The sequence shown here is derived from an EMBL/GenBank/DDBJ whole genome shotgun (WGS) entry which is preliminary data.</text>
</comment>
<dbReference type="InterPro" id="IPR000873">
    <property type="entry name" value="AMP-dep_synth/lig_dom"/>
</dbReference>
<evidence type="ECO:0000313" key="5">
    <source>
        <dbReference type="EMBL" id="PRZ41323.1"/>
    </source>
</evidence>
<dbReference type="CDD" id="cd17631">
    <property type="entry name" value="FACL_FadD13-like"/>
    <property type="match status" value="1"/>
</dbReference>
<dbReference type="FunFam" id="3.30.300.30:FF:000008">
    <property type="entry name" value="2,3-dihydroxybenzoate-AMP ligase"/>
    <property type="match status" value="1"/>
</dbReference>
<dbReference type="InterPro" id="IPR042099">
    <property type="entry name" value="ANL_N_sf"/>
</dbReference>
<dbReference type="InterPro" id="IPR020845">
    <property type="entry name" value="AMP-binding_CS"/>
</dbReference>
<evidence type="ECO:0000259" key="3">
    <source>
        <dbReference type="Pfam" id="PF00501"/>
    </source>
</evidence>
<accession>A0A2T0ZYB3</accession>
<dbReference type="Proteomes" id="UP000237752">
    <property type="component" value="Unassembled WGS sequence"/>
</dbReference>
<gene>
    <name evidence="5" type="ORF">CLV47_11050</name>
</gene>
<dbReference type="Gene3D" id="3.30.300.30">
    <property type="match status" value="1"/>
</dbReference>
<dbReference type="RefSeq" id="WP_238145429.1">
    <property type="nucleotide sequence ID" value="NZ_PVUE01000010.1"/>
</dbReference>
<dbReference type="PROSITE" id="PS00455">
    <property type="entry name" value="AMP_BINDING"/>
    <property type="match status" value="1"/>
</dbReference>
<comment type="similarity">
    <text evidence="1">Belongs to the ATP-dependent AMP-binding enzyme family.</text>
</comment>
<organism evidence="5 6">
    <name type="scientific">Antricoccus suffuscus</name>
    <dbReference type="NCBI Taxonomy" id="1629062"/>
    <lineage>
        <taxon>Bacteria</taxon>
        <taxon>Bacillati</taxon>
        <taxon>Actinomycetota</taxon>
        <taxon>Actinomycetes</taxon>
        <taxon>Geodermatophilales</taxon>
        <taxon>Antricoccaceae</taxon>
        <taxon>Antricoccus</taxon>
    </lineage>
</organism>
<evidence type="ECO:0000313" key="6">
    <source>
        <dbReference type="Proteomes" id="UP000237752"/>
    </source>
</evidence>
<keyword evidence="6" id="KW-1185">Reference proteome</keyword>
<feature type="domain" description="AMP-binding enzyme C-terminal" evidence="4">
    <location>
        <begin position="470"/>
        <end position="546"/>
    </location>
</feature>
<sequence length="561" mass="61220">MNKCSNLIGNIFWEGYYLGFADLPRRRQLPFRVHRTEGLIVSVSIDAARRMSLGEQFARRARKHPERPAFSFGDVHRTYGEMDSRITRLARGLQSLGVGRGDRVAVFMQNRLEVIESYFAIVRLGAIAVPVNFRLTPHEAQYVVENSGSRVLLADDVLAADAAAVRDALDQDVQLVVCGGDHDRVGALAYEAVLCGDDSDLGIDVDENDPAFIMYTSGTTGRPKGAVITHMNLMMNSMTAMVGQDIATDGEVWLSGLPLFHIGGLNGILNYVMAGGHTILMPSGNFAAEDVVAHFERDKVTSCYFVPTQWKEICAVPGVTERAASLRRISWGASIAPPSVLQAMADAFPGTPNFNMFGQTEMSSVTCVLRGEDAIRKMGTVGTPVPDVEARIVDEDMNDVRQGEVGEIVYRGPTVMKEYWQNAEATAEAFRGGWFHSGDLCVMDEEGFITVVDRAKDMIISGGENIYCAEVEAAIDAHPKVAEVAVVGTPHPKWVETPVAYVVPTNPADPPTEDEVIAWCRERLASYKKPSAVIVADVLPRNASGKVQKFKLRNSAAAPRP</sequence>
<dbReference type="AlphaFoldDB" id="A0A2T0ZYB3"/>
<evidence type="ECO:0000259" key="4">
    <source>
        <dbReference type="Pfam" id="PF13193"/>
    </source>
</evidence>
<proteinExistence type="inferred from homology"/>
<name>A0A2T0ZYB3_9ACTN</name>
<evidence type="ECO:0000256" key="2">
    <source>
        <dbReference type="ARBA" id="ARBA00022598"/>
    </source>
</evidence>
<dbReference type="NCBIfam" id="NF004837">
    <property type="entry name" value="PRK06187.1"/>
    <property type="match status" value="1"/>
</dbReference>
<dbReference type="Gene3D" id="3.40.50.12780">
    <property type="entry name" value="N-terminal domain of ligase-like"/>
    <property type="match status" value="1"/>
</dbReference>